<evidence type="ECO:0000313" key="2">
    <source>
        <dbReference type="Proteomes" id="UP001054945"/>
    </source>
</evidence>
<evidence type="ECO:0000313" key="1">
    <source>
        <dbReference type="EMBL" id="GIZ04154.1"/>
    </source>
</evidence>
<accession>A0AAV4YCE9</accession>
<comment type="caution">
    <text evidence="1">The sequence shown here is derived from an EMBL/GenBank/DDBJ whole genome shotgun (WGS) entry which is preliminary data.</text>
</comment>
<gene>
    <name evidence="1" type="primary">AVEN_153654_1</name>
    <name evidence="1" type="ORF">CEXT_682271</name>
</gene>
<dbReference type="EMBL" id="BPLR01019041">
    <property type="protein sequence ID" value="GIZ04154.1"/>
    <property type="molecule type" value="Genomic_DNA"/>
</dbReference>
<keyword evidence="2" id="KW-1185">Reference proteome</keyword>
<sequence length="87" mass="10091">MNVEWSNEPLSIFEFVERFKLPQIVKIHDGENKRLQINGNFDLQKPILLFKVYTCRKIHGRALSMDDRGHIKPSGPTLIIPDTYPGK</sequence>
<proteinExistence type="predicted"/>
<reference evidence="1 2" key="1">
    <citation type="submission" date="2021-06" db="EMBL/GenBank/DDBJ databases">
        <title>Caerostris extrusa draft genome.</title>
        <authorList>
            <person name="Kono N."/>
            <person name="Arakawa K."/>
        </authorList>
    </citation>
    <scope>NUCLEOTIDE SEQUENCE [LARGE SCALE GENOMIC DNA]</scope>
</reference>
<dbReference type="Proteomes" id="UP001054945">
    <property type="component" value="Unassembled WGS sequence"/>
</dbReference>
<organism evidence="1 2">
    <name type="scientific">Caerostris extrusa</name>
    <name type="common">Bark spider</name>
    <name type="synonym">Caerostris bankana</name>
    <dbReference type="NCBI Taxonomy" id="172846"/>
    <lineage>
        <taxon>Eukaryota</taxon>
        <taxon>Metazoa</taxon>
        <taxon>Ecdysozoa</taxon>
        <taxon>Arthropoda</taxon>
        <taxon>Chelicerata</taxon>
        <taxon>Arachnida</taxon>
        <taxon>Araneae</taxon>
        <taxon>Araneomorphae</taxon>
        <taxon>Entelegynae</taxon>
        <taxon>Araneoidea</taxon>
        <taxon>Araneidae</taxon>
        <taxon>Caerostris</taxon>
    </lineage>
</organism>
<protein>
    <submittedName>
        <fullName evidence="1">CABIT domain-containing protein</fullName>
    </submittedName>
</protein>
<name>A0AAV4YCE9_CAEEX</name>
<dbReference type="AlphaFoldDB" id="A0AAV4YCE9"/>